<name>A0A8S1PWL3_9CILI</name>
<proteinExistence type="predicted"/>
<evidence type="ECO:0000313" key="3">
    <source>
        <dbReference type="Proteomes" id="UP000692954"/>
    </source>
</evidence>
<accession>A0A8S1PWL3</accession>
<keyword evidence="3" id="KW-1185">Reference proteome</keyword>
<dbReference type="Proteomes" id="UP000692954">
    <property type="component" value="Unassembled WGS sequence"/>
</dbReference>
<evidence type="ECO:0000313" key="2">
    <source>
        <dbReference type="EMBL" id="CAD8107422.1"/>
    </source>
</evidence>
<reference evidence="2" key="1">
    <citation type="submission" date="2021-01" db="EMBL/GenBank/DDBJ databases">
        <authorList>
            <consortium name="Genoscope - CEA"/>
            <person name="William W."/>
        </authorList>
    </citation>
    <scope>NUCLEOTIDE SEQUENCE</scope>
</reference>
<gene>
    <name evidence="2" type="ORF">PSON_ATCC_30995.1.T0880280</name>
</gene>
<evidence type="ECO:0000256" key="1">
    <source>
        <dbReference type="SAM" id="MobiDB-lite"/>
    </source>
</evidence>
<sequence length="71" mass="7788">MNNPCPSQLPSAKTTPSQLRQGEQQQIPEGYQKQTGRVPASSQIQSGAINQAIPIQQTGFITNPHYLQQQV</sequence>
<dbReference type="EMBL" id="CAJJDN010000088">
    <property type="protein sequence ID" value="CAD8107422.1"/>
    <property type="molecule type" value="Genomic_DNA"/>
</dbReference>
<dbReference type="AlphaFoldDB" id="A0A8S1PWL3"/>
<feature type="region of interest" description="Disordered" evidence="1">
    <location>
        <begin position="1"/>
        <end position="25"/>
    </location>
</feature>
<organism evidence="2 3">
    <name type="scientific">Paramecium sonneborni</name>
    <dbReference type="NCBI Taxonomy" id="65129"/>
    <lineage>
        <taxon>Eukaryota</taxon>
        <taxon>Sar</taxon>
        <taxon>Alveolata</taxon>
        <taxon>Ciliophora</taxon>
        <taxon>Intramacronucleata</taxon>
        <taxon>Oligohymenophorea</taxon>
        <taxon>Peniculida</taxon>
        <taxon>Parameciidae</taxon>
        <taxon>Paramecium</taxon>
    </lineage>
</organism>
<protein>
    <submittedName>
        <fullName evidence="2">Uncharacterized protein</fullName>
    </submittedName>
</protein>
<comment type="caution">
    <text evidence="2">The sequence shown here is derived from an EMBL/GenBank/DDBJ whole genome shotgun (WGS) entry which is preliminary data.</text>
</comment>